<reference evidence="1" key="2">
    <citation type="journal article" date="2024" name="Plant">
        <title>Genomic evolution and insights into agronomic trait innovations of Sesamum species.</title>
        <authorList>
            <person name="Miao H."/>
            <person name="Wang L."/>
            <person name="Qu L."/>
            <person name="Liu H."/>
            <person name="Sun Y."/>
            <person name="Le M."/>
            <person name="Wang Q."/>
            <person name="Wei S."/>
            <person name="Zheng Y."/>
            <person name="Lin W."/>
            <person name="Duan Y."/>
            <person name="Cao H."/>
            <person name="Xiong S."/>
            <person name="Wang X."/>
            <person name="Wei L."/>
            <person name="Li C."/>
            <person name="Ma Q."/>
            <person name="Ju M."/>
            <person name="Zhao R."/>
            <person name="Li G."/>
            <person name="Mu C."/>
            <person name="Tian Q."/>
            <person name="Mei H."/>
            <person name="Zhang T."/>
            <person name="Gao T."/>
            <person name="Zhang H."/>
        </authorList>
    </citation>
    <scope>NUCLEOTIDE SEQUENCE</scope>
    <source>
        <strain evidence="1">KEN1</strain>
    </source>
</reference>
<comment type="caution">
    <text evidence="1">The sequence shown here is derived from an EMBL/GenBank/DDBJ whole genome shotgun (WGS) entry which is preliminary data.</text>
</comment>
<evidence type="ECO:0000313" key="1">
    <source>
        <dbReference type="EMBL" id="KAL0394734.1"/>
    </source>
</evidence>
<reference evidence="1" key="1">
    <citation type="submission" date="2020-06" db="EMBL/GenBank/DDBJ databases">
        <authorList>
            <person name="Li T."/>
            <person name="Hu X."/>
            <person name="Zhang T."/>
            <person name="Song X."/>
            <person name="Zhang H."/>
            <person name="Dai N."/>
            <person name="Sheng W."/>
            <person name="Hou X."/>
            <person name="Wei L."/>
        </authorList>
    </citation>
    <scope>NUCLEOTIDE SEQUENCE</scope>
    <source>
        <strain evidence="1">KEN1</strain>
        <tissue evidence="1">Leaf</tissue>
    </source>
</reference>
<dbReference type="EMBL" id="JACGWN010000016">
    <property type="protein sequence ID" value="KAL0394734.1"/>
    <property type="molecule type" value="Genomic_DNA"/>
</dbReference>
<dbReference type="AlphaFoldDB" id="A0AAW2SQL3"/>
<organism evidence="1">
    <name type="scientific">Sesamum latifolium</name>
    <dbReference type="NCBI Taxonomy" id="2727402"/>
    <lineage>
        <taxon>Eukaryota</taxon>
        <taxon>Viridiplantae</taxon>
        <taxon>Streptophyta</taxon>
        <taxon>Embryophyta</taxon>
        <taxon>Tracheophyta</taxon>
        <taxon>Spermatophyta</taxon>
        <taxon>Magnoliopsida</taxon>
        <taxon>eudicotyledons</taxon>
        <taxon>Gunneridae</taxon>
        <taxon>Pentapetalae</taxon>
        <taxon>asterids</taxon>
        <taxon>lamiids</taxon>
        <taxon>Lamiales</taxon>
        <taxon>Pedaliaceae</taxon>
        <taxon>Sesamum</taxon>
    </lineage>
</organism>
<gene>
    <name evidence="1" type="ORF">Slati_4439600</name>
</gene>
<proteinExistence type="predicted"/>
<protein>
    <submittedName>
        <fullName evidence="1">Uncharacterized protein</fullName>
    </submittedName>
</protein>
<name>A0AAW2SQL3_9LAMI</name>
<accession>A0AAW2SQL3</accession>
<sequence length="119" mass="13616">MEGCPWSFKRNVLVLSGIGENENPMQVNLNWCDFYVHVYDLPLSKMNMRIASFIGNKIGKFRDMDMDSEGTAWGATMRIKVAINVMLPLPQALKIRTTMGEEQLVTFTLREAPKFLLLM</sequence>